<feature type="transmembrane region" description="Helical" evidence="17">
    <location>
        <begin position="324"/>
        <end position="345"/>
    </location>
</feature>
<sequence length="442" mass="51891">MMKLLFMVFLMMLFIFLYNWYTVMIFLMIMFFTMFFTFFFDSYYSLMSYSLGMDALSLSLVFLSIWIILLMILSSSKIYKNKIFVNEFLFLNVILFFFLILSFSTENLFKFYFFFECSLIPTMMLIFGWGYQPERLMAGYYLLFYTLFFSLPMLLGIFYINYNYYSLNYFLIYFDQNFFLYFCMMMAFMVKMPLVFIHFWLPKAHVEAPISGSMILAGVLLKLGGYGILRVFNFLTNFYLNYFFIGLSLFGMFMVGLLCLFQLDIKSLIAYSSVSHMGLVICGLMSVNFWGIFGSLILMIGHGLCSSGMFCLANIVYERSGSRILFLNKGLITFMPAMCMFWFLFMVNNTASPPSLNLLGELFLINSVLSFSSLSVIFLMFSSFISCVYSIYLYSYINHGVLYSGYTSSSGGYFLEYLLLFMHWFPLNFLFLKVDIFSLFMI</sequence>
<evidence type="ECO:0000256" key="6">
    <source>
        <dbReference type="ARBA" id="ARBA00022448"/>
    </source>
</evidence>
<feature type="transmembrane region" description="Helical" evidence="17">
    <location>
        <begin position="111"/>
        <end position="131"/>
    </location>
</feature>
<reference evidence="20" key="1">
    <citation type="journal article" date="2019" name="Methods Ecol Evol">
        <title>Cost efficient high throughput capture of museum arthropod specimen DNA using PCR generated baits.</title>
        <authorList>
            <person name="Knyshov A."/>
            <person name="Gordon E.R.L."/>
            <person name="Weirauch C."/>
        </authorList>
    </citation>
    <scope>NUCLEOTIDE SEQUENCE</scope>
</reference>
<comment type="catalytic activity">
    <reaction evidence="16 17">
        <text>a ubiquinone + NADH + 5 H(+)(in) = a ubiquinol + NAD(+) + 4 H(+)(out)</text>
        <dbReference type="Rhea" id="RHEA:29091"/>
        <dbReference type="Rhea" id="RHEA-COMP:9565"/>
        <dbReference type="Rhea" id="RHEA-COMP:9566"/>
        <dbReference type="ChEBI" id="CHEBI:15378"/>
        <dbReference type="ChEBI" id="CHEBI:16389"/>
        <dbReference type="ChEBI" id="CHEBI:17976"/>
        <dbReference type="ChEBI" id="CHEBI:57540"/>
        <dbReference type="ChEBI" id="CHEBI:57945"/>
        <dbReference type="EC" id="7.1.1.2"/>
    </reaction>
</comment>
<comment type="similarity">
    <text evidence="3 17">Belongs to the complex I subunit 4 family.</text>
</comment>
<evidence type="ECO:0000256" key="5">
    <source>
        <dbReference type="ARBA" id="ARBA00021006"/>
    </source>
</evidence>
<evidence type="ECO:0000256" key="15">
    <source>
        <dbReference type="ARBA" id="ARBA00023136"/>
    </source>
</evidence>
<feature type="transmembrane region" description="Helical" evidence="17">
    <location>
        <begin position="213"/>
        <end position="232"/>
    </location>
</feature>
<dbReference type="GO" id="GO:0003954">
    <property type="term" value="F:NADH dehydrogenase activity"/>
    <property type="evidence" value="ECO:0007669"/>
    <property type="project" value="TreeGrafter"/>
</dbReference>
<evidence type="ECO:0000259" key="18">
    <source>
        <dbReference type="Pfam" id="PF00361"/>
    </source>
</evidence>
<dbReference type="EMBL" id="MK393946">
    <property type="protein sequence ID" value="QDI93370.1"/>
    <property type="molecule type" value="Genomic_DNA"/>
</dbReference>
<keyword evidence="11 17" id="KW-1133">Transmembrane helix</keyword>
<dbReference type="GO" id="GO:0048039">
    <property type="term" value="F:ubiquinone binding"/>
    <property type="evidence" value="ECO:0007669"/>
    <property type="project" value="TreeGrafter"/>
</dbReference>
<evidence type="ECO:0000259" key="19">
    <source>
        <dbReference type="Pfam" id="PF01059"/>
    </source>
</evidence>
<gene>
    <name evidence="20" type="primary">ND4</name>
</gene>
<feature type="transmembrane region" description="Helical" evidence="17">
    <location>
        <begin position="179"/>
        <end position="201"/>
    </location>
</feature>
<feature type="transmembrane region" description="Helical" evidence="17">
    <location>
        <begin position="138"/>
        <end position="159"/>
    </location>
</feature>
<keyword evidence="7 17" id="KW-0679">Respiratory chain</keyword>
<feature type="domain" description="NADH:ubiquinone oxidoreductase chain 4 N-terminal" evidence="19">
    <location>
        <begin position="1"/>
        <end position="101"/>
    </location>
</feature>
<feature type="transmembrane region" description="Helical" evidence="17">
    <location>
        <begin position="296"/>
        <end position="317"/>
    </location>
</feature>
<keyword evidence="15 17" id="KW-0472">Membrane</keyword>
<dbReference type="InterPro" id="IPR003918">
    <property type="entry name" value="NADH_UbQ_OxRdtase"/>
</dbReference>
<feature type="transmembrane region" description="Helical" evidence="17">
    <location>
        <begin position="7"/>
        <end position="40"/>
    </location>
</feature>
<protein>
    <recommendedName>
        <fullName evidence="5 17">NADH-ubiquinone oxidoreductase chain 4</fullName>
        <ecNumber evidence="4 17">7.1.1.2</ecNumber>
    </recommendedName>
</protein>
<feature type="transmembrane region" description="Helical" evidence="17">
    <location>
        <begin position="376"/>
        <end position="397"/>
    </location>
</feature>
<dbReference type="EC" id="7.1.1.2" evidence="4 17"/>
<keyword evidence="8 17" id="KW-0812">Transmembrane</keyword>
<dbReference type="InterPro" id="IPR001750">
    <property type="entry name" value="ND/Mrp_TM"/>
</dbReference>
<keyword evidence="14 17" id="KW-0496">Mitochondrion</keyword>
<accession>A0A514LNE9</accession>
<dbReference type="GO" id="GO:0015990">
    <property type="term" value="P:electron transport coupled proton transport"/>
    <property type="evidence" value="ECO:0007669"/>
    <property type="project" value="TreeGrafter"/>
</dbReference>
<keyword evidence="9" id="KW-1278">Translocase</keyword>
<organism evidence="20">
    <name type="scientific">Rubeospineus bicorniger</name>
    <dbReference type="NCBI Taxonomy" id="2127017"/>
    <lineage>
        <taxon>Eukaryota</taxon>
        <taxon>Metazoa</taxon>
        <taxon>Ecdysozoa</taxon>
        <taxon>Arthropoda</taxon>
        <taxon>Hexapoda</taxon>
        <taxon>Insecta</taxon>
        <taxon>Pterygota</taxon>
        <taxon>Neoptera</taxon>
        <taxon>Paraneoptera</taxon>
        <taxon>Hemiptera</taxon>
        <taxon>Heteroptera</taxon>
        <taxon>Panheteroptera</taxon>
        <taxon>Cimicomorpha</taxon>
        <taxon>Miridae</taxon>
        <taxon>Phylini</taxon>
        <taxon>Rubeospineus</taxon>
    </lineage>
</organism>
<proteinExistence type="inferred from homology"/>
<evidence type="ECO:0000256" key="9">
    <source>
        <dbReference type="ARBA" id="ARBA00022967"/>
    </source>
</evidence>
<evidence type="ECO:0000256" key="14">
    <source>
        <dbReference type="ARBA" id="ARBA00023128"/>
    </source>
</evidence>
<dbReference type="GO" id="GO:0031966">
    <property type="term" value="C:mitochondrial membrane"/>
    <property type="evidence" value="ECO:0007669"/>
    <property type="project" value="UniProtKB-SubCell"/>
</dbReference>
<dbReference type="EMBL" id="MK393945">
    <property type="protein sequence ID" value="QDI93357.1"/>
    <property type="molecule type" value="Genomic_DNA"/>
</dbReference>
<evidence type="ECO:0000256" key="12">
    <source>
        <dbReference type="ARBA" id="ARBA00023027"/>
    </source>
</evidence>
<feature type="transmembrane region" description="Helical" evidence="17">
    <location>
        <begin position="268"/>
        <end position="290"/>
    </location>
</feature>
<dbReference type="Pfam" id="PF01059">
    <property type="entry name" value="Oxidored_q5_N"/>
    <property type="match status" value="1"/>
</dbReference>
<comment type="function">
    <text evidence="1">Core subunit of the mitochondrial membrane respiratory chain NADH dehydrogenase (Complex I) that is believed to belong to the minimal assembly required for catalysis. Complex I functions in the transfer of electrons from NADH to the respiratory chain. The immediate electron acceptor for the enzyme is believed to be ubiquinone.</text>
</comment>
<dbReference type="InterPro" id="IPR000260">
    <property type="entry name" value="NADH4_N"/>
</dbReference>
<dbReference type="PANTHER" id="PTHR43507:SF20">
    <property type="entry name" value="NADH-UBIQUINONE OXIDOREDUCTASE CHAIN 4"/>
    <property type="match status" value="1"/>
</dbReference>
<geneLocation type="mitochondrion" evidence="20"/>
<dbReference type="Pfam" id="PF00361">
    <property type="entry name" value="Proton_antipo_M"/>
    <property type="match status" value="1"/>
</dbReference>
<evidence type="ECO:0000256" key="10">
    <source>
        <dbReference type="ARBA" id="ARBA00022982"/>
    </source>
</evidence>
<keyword evidence="12 17" id="KW-0520">NAD</keyword>
<keyword evidence="13 17" id="KW-0830">Ubiquinone</keyword>
<evidence type="ECO:0000256" key="16">
    <source>
        <dbReference type="ARBA" id="ARBA00049551"/>
    </source>
</evidence>
<dbReference type="GO" id="GO:0008137">
    <property type="term" value="F:NADH dehydrogenase (ubiquinone) activity"/>
    <property type="evidence" value="ECO:0007669"/>
    <property type="project" value="UniProtKB-UniRule"/>
</dbReference>
<evidence type="ECO:0000256" key="3">
    <source>
        <dbReference type="ARBA" id="ARBA00009025"/>
    </source>
</evidence>
<keyword evidence="6 17" id="KW-0813">Transport</keyword>
<dbReference type="AlphaFoldDB" id="A0A514LNE9"/>
<dbReference type="PANTHER" id="PTHR43507">
    <property type="entry name" value="NADH-UBIQUINONE OXIDOREDUCTASE CHAIN 4"/>
    <property type="match status" value="1"/>
</dbReference>
<feature type="transmembrane region" description="Helical" evidence="17">
    <location>
        <begin position="84"/>
        <end position="105"/>
    </location>
</feature>
<evidence type="ECO:0000256" key="13">
    <source>
        <dbReference type="ARBA" id="ARBA00023075"/>
    </source>
</evidence>
<evidence type="ECO:0000256" key="7">
    <source>
        <dbReference type="ARBA" id="ARBA00022660"/>
    </source>
</evidence>
<evidence type="ECO:0000256" key="4">
    <source>
        <dbReference type="ARBA" id="ARBA00012944"/>
    </source>
</evidence>
<comment type="subcellular location">
    <subcellularLocation>
        <location evidence="2 17">Mitochondrion membrane</location>
        <topology evidence="2 17">Multi-pass membrane protein</topology>
    </subcellularLocation>
</comment>
<feature type="domain" description="NADH:quinone oxidoreductase/Mrp antiporter transmembrane" evidence="18">
    <location>
        <begin position="106"/>
        <end position="386"/>
    </location>
</feature>
<feature type="transmembrane region" description="Helical" evidence="17">
    <location>
        <begin position="46"/>
        <end position="72"/>
    </location>
</feature>
<evidence type="ECO:0000256" key="17">
    <source>
        <dbReference type="RuleBase" id="RU003297"/>
    </source>
</evidence>
<feature type="transmembrane region" description="Helical" evidence="17">
    <location>
        <begin position="417"/>
        <end position="440"/>
    </location>
</feature>
<evidence type="ECO:0000313" key="20">
    <source>
        <dbReference type="EMBL" id="QDI93357.1"/>
    </source>
</evidence>
<dbReference type="GO" id="GO:0042773">
    <property type="term" value="P:ATP synthesis coupled electron transport"/>
    <property type="evidence" value="ECO:0007669"/>
    <property type="project" value="InterPro"/>
</dbReference>
<comment type="function">
    <text evidence="17">Core subunit of the mitochondrial membrane respiratory chain NADH dehydrogenase (Complex I) which catalyzes electron transfer from NADH through the respiratory chain, using ubiquinone as an electron acceptor. Essential for the catalytic activity and assembly of complex I.</text>
</comment>
<evidence type="ECO:0000256" key="1">
    <source>
        <dbReference type="ARBA" id="ARBA00003257"/>
    </source>
</evidence>
<dbReference type="PRINTS" id="PR01437">
    <property type="entry name" value="NUOXDRDTASE4"/>
</dbReference>
<evidence type="ECO:0000256" key="8">
    <source>
        <dbReference type="ARBA" id="ARBA00022692"/>
    </source>
</evidence>
<feature type="transmembrane region" description="Helical" evidence="17">
    <location>
        <begin position="238"/>
        <end position="261"/>
    </location>
</feature>
<name>A0A514LNE9_9HEMI</name>
<evidence type="ECO:0000256" key="2">
    <source>
        <dbReference type="ARBA" id="ARBA00004225"/>
    </source>
</evidence>
<evidence type="ECO:0000256" key="11">
    <source>
        <dbReference type="ARBA" id="ARBA00022989"/>
    </source>
</evidence>
<keyword evidence="10 17" id="KW-0249">Electron transport</keyword>